<keyword evidence="7" id="KW-1133">Transmembrane helix</keyword>
<dbReference type="CDD" id="cd11060">
    <property type="entry name" value="CYP57A1-like"/>
    <property type="match status" value="1"/>
</dbReference>
<dbReference type="GO" id="GO:0005506">
    <property type="term" value="F:iron ion binding"/>
    <property type="evidence" value="ECO:0007669"/>
    <property type="project" value="InterPro"/>
</dbReference>
<dbReference type="GO" id="GO:0004497">
    <property type="term" value="F:monooxygenase activity"/>
    <property type="evidence" value="ECO:0007669"/>
    <property type="project" value="UniProtKB-KW"/>
</dbReference>
<keyword evidence="4 5" id="KW-0408">Iron</keyword>
<dbReference type="InterPro" id="IPR050121">
    <property type="entry name" value="Cytochrome_P450_monoxygenase"/>
</dbReference>
<dbReference type="InParanoid" id="A0A177CYG4"/>
<dbReference type="RefSeq" id="XP_018042959.1">
    <property type="nucleotide sequence ID" value="XM_018177353.1"/>
</dbReference>
<dbReference type="EMBL" id="KV441548">
    <property type="protein sequence ID" value="OAG12594.1"/>
    <property type="molecule type" value="Genomic_DNA"/>
</dbReference>
<dbReference type="Proteomes" id="UP000077069">
    <property type="component" value="Unassembled WGS sequence"/>
</dbReference>
<evidence type="ECO:0000256" key="6">
    <source>
        <dbReference type="RuleBase" id="RU000461"/>
    </source>
</evidence>
<dbReference type="InterPro" id="IPR001128">
    <property type="entry name" value="Cyt_P450"/>
</dbReference>
<evidence type="ECO:0000256" key="1">
    <source>
        <dbReference type="ARBA" id="ARBA00001971"/>
    </source>
</evidence>
<keyword evidence="7" id="KW-0472">Membrane</keyword>
<keyword evidence="9" id="KW-1185">Reference proteome</keyword>
<dbReference type="GO" id="GO:0016705">
    <property type="term" value="F:oxidoreductase activity, acting on paired donors, with incorporation or reduction of molecular oxygen"/>
    <property type="evidence" value="ECO:0007669"/>
    <property type="project" value="InterPro"/>
</dbReference>
<gene>
    <name evidence="8" type="ORF">CC84DRAFT_1159881</name>
</gene>
<dbReference type="Pfam" id="PF00067">
    <property type="entry name" value="p450"/>
    <property type="match status" value="1"/>
</dbReference>
<evidence type="ECO:0000256" key="4">
    <source>
        <dbReference type="ARBA" id="ARBA00023004"/>
    </source>
</evidence>
<dbReference type="PRINTS" id="PR00385">
    <property type="entry name" value="P450"/>
</dbReference>
<reference evidence="8 9" key="1">
    <citation type="submission" date="2016-05" db="EMBL/GenBank/DDBJ databases">
        <title>Comparative analysis of secretome profiles of manganese(II)-oxidizing ascomycete fungi.</title>
        <authorList>
            <consortium name="DOE Joint Genome Institute"/>
            <person name="Zeiner C.A."/>
            <person name="Purvine S.O."/>
            <person name="Zink E.M."/>
            <person name="Wu S."/>
            <person name="Pasa-Tolic L."/>
            <person name="Chaput D.L."/>
            <person name="Haridas S."/>
            <person name="Grigoriev I.V."/>
            <person name="Santelli C.M."/>
            <person name="Hansel C.M."/>
        </authorList>
    </citation>
    <scope>NUCLEOTIDE SEQUENCE [LARGE SCALE GENOMIC DNA]</scope>
    <source>
        <strain evidence="8 9">AP3s5-JAC2a</strain>
    </source>
</reference>
<keyword evidence="3 5" id="KW-0479">Metal-binding</keyword>
<keyword evidence="5 6" id="KW-0349">Heme</keyword>
<comment type="similarity">
    <text evidence="2 6">Belongs to the cytochrome P450 family.</text>
</comment>
<sequence length="503" mass="57311">MSASQPTFVIPHIHSLLTQYFYIVPPAVLVCYILYQRLFHPLARIPGPFLASLTNWWYVHATRTETWHRIVVSLHERYGPIVRIAPNEVSVSTPKAVRQIYPVSSSAFPKSDWYSVFRGTRKVDLFAGQDQRAHGQHRKMVARAYAMDTLKDLEPYVDYCLGMLVEQLDRNVGQKVDMAKWVHLFSFDVIGEITWSANFGFLTAGVDDGTFNTIRAMGRSGSWLGHVPYVFRMHELLKPYIGNWLGINNRHGAIRDFAMRETARRFENPGGKKDLINRFFDAHEKNPEEFTYTDVISMGTTQVSAGSDTTAVSIRAIIYYVLQSPSVKAKLIAEIDKAKRKGELNNPVKHEEAAKLKYLQAVISESLRVHPAMAVNLPRVVPNGGAKIEGHYLPGGTVVGMSAWAVHKDKEVYGEDAYAFRPERWLEKDTTDMNRCLLTFGAGSRACLGRNMAAQQMSKIIPTLFLNYDMELADPEKDWRVECLLFVGQYDMDVTFKRRQDYW</sequence>
<proteinExistence type="inferred from homology"/>
<dbReference type="PANTHER" id="PTHR24305">
    <property type="entry name" value="CYTOCHROME P450"/>
    <property type="match status" value="1"/>
</dbReference>
<dbReference type="STRING" id="1460663.A0A177CYG4"/>
<feature type="binding site" description="axial binding residue" evidence="5">
    <location>
        <position position="447"/>
    </location>
    <ligand>
        <name>heme</name>
        <dbReference type="ChEBI" id="CHEBI:30413"/>
    </ligand>
    <ligandPart>
        <name>Fe</name>
        <dbReference type="ChEBI" id="CHEBI:18248"/>
    </ligandPart>
</feature>
<dbReference type="GeneID" id="28760839"/>
<feature type="transmembrane region" description="Helical" evidence="7">
    <location>
        <begin position="12"/>
        <end position="35"/>
    </location>
</feature>
<evidence type="ECO:0000256" key="3">
    <source>
        <dbReference type="ARBA" id="ARBA00022723"/>
    </source>
</evidence>
<keyword evidence="6" id="KW-0560">Oxidoreductase</keyword>
<comment type="cofactor">
    <cofactor evidence="1 5">
        <name>heme</name>
        <dbReference type="ChEBI" id="CHEBI:30413"/>
    </cofactor>
</comment>
<evidence type="ECO:0000313" key="8">
    <source>
        <dbReference type="EMBL" id="OAG12594.1"/>
    </source>
</evidence>
<evidence type="ECO:0000256" key="7">
    <source>
        <dbReference type="SAM" id="Phobius"/>
    </source>
</evidence>
<keyword evidence="6" id="KW-0503">Monooxygenase</keyword>
<dbReference type="PROSITE" id="PS00086">
    <property type="entry name" value="CYTOCHROME_P450"/>
    <property type="match status" value="1"/>
</dbReference>
<organism evidence="8 9">
    <name type="scientific">Paraphaeosphaeria sporulosa</name>
    <dbReference type="NCBI Taxonomy" id="1460663"/>
    <lineage>
        <taxon>Eukaryota</taxon>
        <taxon>Fungi</taxon>
        <taxon>Dikarya</taxon>
        <taxon>Ascomycota</taxon>
        <taxon>Pezizomycotina</taxon>
        <taxon>Dothideomycetes</taxon>
        <taxon>Pleosporomycetidae</taxon>
        <taxon>Pleosporales</taxon>
        <taxon>Massarineae</taxon>
        <taxon>Didymosphaeriaceae</taxon>
        <taxon>Paraphaeosphaeria</taxon>
    </lineage>
</organism>
<dbReference type="InterPro" id="IPR002401">
    <property type="entry name" value="Cyt_P450_E_grp-I"/>
</dbReference>
<protein>
    <submittedName>
        <fullName evidence="8">Cytochrome P450</fullName>
    </submittedName>
</protein>
<evidence type="ECO:0000256" key="5">
    <source>
        <dbReference type="PIRSR" id="PIRSR602401-1"/>
    </source>
</evidence>
<dbReference type="OrthoDB" id="3934656at2759"/>
<dbReference type="PRINTS" id="PR00463">
    <property type="entry name" value="EP450I"/>
</dbReference>
<dbReference type="Gene3D" id="1.10.630.10">
    <property type="entry name" value="Cytochrome P450"/>
    <property type="match status" value="1"/>
</dbReference>
<evidence type="ECO:0000256" key="2">
    <source>
        <dbReference type="ARBA" id="ARBA00010617"/>
    </source>
</evidence>
<accession>A0A177CYG4</accession>
<name>A0A177CYG4_9PLEO</name>
<dbReference type="InterPro" id="IPR036396">
    <property type="entry name" value="Cyt_P450_sf"/>
</dbReference>
<dbReference type="InterPro" id="IPR017972">
    <property type="entry name" value="Cyt_P450_CS"/>
</dbReference>
<evidence type="ECO:0000313" key="9">
    <source>
        <dbReference type="Proteomes" id="UP000077069"/>
    </source>
</evidence>
<dbReference type="GO" id="GO:0020037">
    <property type="term" value="F:heme binding"/>
    <property type="evidence" value="ECO:0007669"/>
    <property type="project" value="InterPro"/>
</dbReference>
<keyword evidence="7" id="KW-0812">Transmembrane</keyword>
<dbReference type="PANTHER" id="PTHR24305:SF232">
    <property type="entry name" value="P450, PUTATIVE (EUROFUNG)-RELATED"/>
    <property type="match status" value="1"/>
</dbReference>
<dbReference type="AlphaFoldDB" id="A0A177CYG4"/>
<dbReference type="SUPFAM" id="SSF48264">
    <property type="entry name" value="Cytochrome P450"/>
    <property type="match status" value="1"/>
</dbReference>